<proteinExistence type="predicted"/>
<dbReference type="InterPro" id="IPR041698">
    <property type="entry name" value="Methyltransf_25"/>
</dbReference>
<keyword evidence="3" id="KW-1185">Reference proteome</keyword>
<dbReference type="Proteomes" id="UP000646749">
    <property type="component" value="Unassembled WGS sequence"/>
</dbReference>
<name>A0ABQ4E0Z9_9ACTN</name>
<organism evidence="2 3">
    <name type="scientific">Plantactinospora endophytica</name>
    <dbReference type="NCBI Taxonomy" id="673535"/>
    <lineage>
        <taxon>Bacteria</taxon>
        <taxon>Bacillati</taxon>
        <taxon>Actinomycetota</taxon>
        <taxon>Actinomycetes</taxon>
        <taxon>Micromonosporales</taxon>
        <taxon>Micromonosporaceae</taxon>
        <taxon>Plantactinospora</taxon>
    </lineage>
</organism>
<dbReference type="Gene3D" id="2.20.130.10">
    <property type="entry name" value="CAC2371-like domains"/>
    <property type="match status" value="1"/>
</dbReference>
<gene>
    <name evidence="2" type="ORF">Pen02_32890</name>
</gene>
<evidence type="ECO:0000313" key="2">
    <source>
        <dbReference type="EMBL" id="GIG88353.1"/>
    </source>
</evidence>
<dbReference type="PANTHER" id="PTHR42912">
    <property type="entry name" value="METHYLTRANSFERASE"/>
    <property type="match status" value="1"/>
</dbReference>
<comment type="caution">
    <text evidence="2">The sequence shown here is derived from an EMBL/GenBank/DDBJ whole genome shotgun (WGS) entry which is preliminary data.</text>
</comment>
<dbReference type="SUPFAM" id="SSF53335">
    <property type="entry name" value="S-adenosyl-L-methionine-dependent methyltransferases"/>
    <property type="match status" value="1"/>
</dbReference>
<accession>A0ABQ4E0Z9</accession>
<dbReference type="CDD" id="cd02440">
    <property type="entry name" value="AdoMet_MTases"/>
    <property type="match status" value="1"/>
</dbReference>
<dbReference type="Pfam" id="PF13649">
    <property type="entry name" value="Methyltransf_25"/>
    <property type="match status" value="1"/>
</dbReference>
<dbReference type="InterPro" id="IPR029063">
    <property type="entry name" value="SAM-dependent_MTases_sf"/>
</dbReference>
<feature type="domain" description="Methyltransferase" evidence="1">
    <location>
        <begin position="58"/>
        <end position="148"/>
    </location>
</feature>
<dbReference type="InterPro" id="IPR050508">
    <property type="entry name" value="Methyltransf_Superfamily"/>
</dbReference>
<evidence type="ECO:0000259" key="1">
    <source>
        <dbReference type="Pfam" id="PF13649"/>
    </source>
</evidence>
<sequence length="255" mass="27573">MSTDSRHPLTAGADDVFGAEFAEIYDLTYRLRGKDYAAEADWVTRLVRQRRPDAGSLLDVACGTGEHLARFRAHFAEVAGVDRSPAMLDVARAKLPGVPVWFGDMCELALGRTFGVVTCLFSSVGYLDSPEELAAAVAAMARHLDPGGVLVVEPLWFPEDFRDGYVAGDVLRDGARTLARVSHSRRTGRAVRMDIHYLLADSAGIRHVAESHRNTLFSREEYLTAFDAAGCVAEYLPGGPGGRGLFVGSSPGRTS</sequence>
<dbReference type="EMBL" id="BONW01000016">
    <property type="protein sequence ID" value="GIG88353.1"/>
    <property type="molecule type" value="Genomic_DNA"/>
</dbReference>
<reference evidence="2 3" key="1">
    <citation type="submission" date="2021-01" db="EMBL/GenBank/DDBJ databases">
        <title>Whole genome shotgun sequence of Plantactinospora endophytica NBRC 110450.</title>
        <authorList>
            <person name="Komaki H."/>
            <person name="Tamura T."/>
        </authorList>
    </citation>
    <scope>NUCLEOTIDE SEQUENCE [LARGE SCALE GENOMIC DNA]</scope>
    <source>
        <strain evidence="2 3">NBRC 110450</strain>
    </source>
</reference>
<protein>
    <recommendedName>
        <fullName evidence="1">Methyltransferase domain-containing protein</fullName>
    </recommendedName>
</protein>
<dbReference type="Gene3D" id="3.40.50.150">
    <property type="entry name" value="Vaccinia Virus protein VP39"/>
    <property type="match status" value="1"/>
</dbReference>
<evidence type="ECO:0000313" key="3">
    <source>
        <dbReference type="Proteomes" id="UP000646749"/>
    </source>
</evidence>